<organism evidence="2 3">
    <name type="scientific">Geoanaerobacter pelophilus</name>
    <dbReference type="NCBI Taxonomy" id="60036"/>
    <lineage>
        <taxon>Bacteria</taxon>
        <taxon>Pseudomonadati</taxon>
        <taxon>Thermodesulfobacteriota</taxon>
        <taxon>Desulfuromonadia</taxon>
        <taxon>Geobacterales</taxon>
        <taxon>Geobacteraceae</taxon>
        <taxon>Geoanaerobacter</taxon>
    </lineage>
</organism>
<proteinExistence type="predicted"/>
<dbReference type="RefSeq" id="WP_214169703.1">
    <property type="nucleotide sequence ID" value="NZ_JAHCVJ010000001.1"/>
</dbReference>
<keyword evidence="1" id="KW-0732">Signal</keyword>
<accession>A0AAW4L3V3</accession>
<evidence type="ECO:0000313" key="3">
    <source>
        <dbReference type="Proteomes" id="UP000811899"/>
    </source>
</evidence>
<comment type="caution">
    <text evidence="2">The sequence shown here is derived from an EMBL/GenBank/DDBJ whole genome shotgun (WGS) entry which is preliminary data.</text>
</comment>
<reference evidence="2 3" key="1">
    <citation type="submission" date="2021-05" db="EMBL/GenBank/DDBJ databases">
        <title>The draft genome of Geobacter pelophilus DSM 12255.</title>
        <authorList>
            <person name="Xu Z."/>
            <person name="Masuda Y."/>
            <person name="Itoh H."/>
            <person name="Senoo K."/>
        </authorList>
    </citation>
    <scope>NUCLEOTIDE SEQUENCE [LARGE SCALE GENOMIC DNA]</scope>
    <source>
        <strain evidence="2 3">DSM 12255</strain>
    </source>
</reference>
<dbReference type="Proteomes" id="UP000811899">
    <property type="component" value="Unassembled WGS sequence"/>
</dbReference>
<dbReference type="AlphaFoldDB" id="A0AAW4L3V3"/>
<gene>
    <name evidence="2" type="ORF">KI809_01280</name>
</gene>
<name>A0AAW4L3V3_9BACT</name>
<feature type="signal peptide" evidence="1">
    <location>
        <begin position="1"/>
        <end position="24"/>
    </location>
</feature>
<evidence type="ECO:0000256" key="1">
    <source>
        <dbReference type="SAM" id="SignalP"/>
    </source>
</evidence>
<protein>
    <submittedName>
        <fullName evidence="2">Uncharacterized protein</fullName>
    </submittedName>
</protein>
<dbReference type="EMBL" id="JAHCVJ010000001">
    <property type="protein sequence ID" value="MBT0662916.1"/>
    <property type="molecule type" value="Genomic_DNA"/>
</dbReference>
<evidence type="ECO:0000313" key="2">
    <source>
        <dbReference type="EMBL" id="MBT0662916.1"/>
    </source>
</evidence>
<sequence>MKKTVTILAMAATLSLSAAGAALASPSTQIWIPSTDVQAYKTLHLNFDNYLRTSKSDGYTANVISIGPTVGVLPWEKLQGEIGADFISDGSSAPGQSNNADSYPVYFHFKLGTPEDSLFKNSPAIAAGMYNIGLKSGVTNQNIAYGLLAKTLPLVGRLSAGGYSGNAAVLRKPDANAPSGTASDNNGVLLSWDRTMTEISDKLWVAVDYMSGKNLNGALSFGVSWAFAKNVSVILGYDIYNEPLTGGKNTVTTQIDINFP</sequence>
<feature type="chain" id="PRO_5043341245" evidence="1">
    <location>
        <begin position="25"/>
        <end position="260"/>
    </location>
</feature>
<keyword evidence="3" id="KW-1185">Reference proteome</keyword>